<dbReference type="AlphaFoldDB" id="A0AAU9IHN9"/>
<proteinExistence type="predicted"/>
<sequence length="127" mass="14948">MRNPSEIDKRINSQDILINPRGSKETNIELKSNVLKSLKAKIDHISSCYLTLRKEDKKANWPIKLKFYEDNDSKIEELENLKEVLDAEFQNINASYQNDINFIQLLKADEEISNVYLKYTETYSKFL</sequence>
<keyword evidence="3" id="KW-1185">Reference proteome</keyword>
<dbReference type="EMBL" id="CAJZBQ010000002">
    <property type="protein sequence ID" value="CAG9310679.1"/>
    <property type="molecule type" value="Genomic_DNA"/>
</dbReference>
<organism evidence="2 3">
    <name type="scientific">Blepharisma stoltei</name>
    <dbReference type="NCBI Taxonomy" id="1481888"/>
    <lineage>
        <taxon>Eukaryota</taxon>
        <taxon>Sar</taxon>
        <taxon>Alveolata</taxon>
        <taxon>Ciliophora</taxon>
        <taxon>Postciliodesmatophora</taxon>
        <taxon>Heterotrichea</taxon>
        <taxon>Heterotrichida</taxon>
        <taxon>Blepharismidae</taxon>
        <taxon>Blepharisma</taxon>
    </lineage>
</organism>
<name>A0AAU9IHN9_9CILI</name>
<dbReference type="Proteomes" id="UP001162131">
    <property type="component" value="Unassembled WGS sequence"/>
</dbReference>
<evidence type="ECO:0000313" key="3">
    <source>
        <dbReference type="Proteomes" id="UP001162131"/>
    </source>
</evidence>
<feature type="coiled-coil region" evidence="1">
    <location>
        <begin position="68"/>
        <end position="95"/>
    </location>
</feature>
<reference evidence="2" key="1">
    <citation type="submission" date="2021-09" db="EMBL/GenBank/DDBJ databases">
        <authorList>
            <consortium name="AG Swart"/>
            <person name="Singh M."/>
            <person name="Singh A."/>
            <person name="Seah K."/>
            <person name="Emmerich C."/>
        </authorList>
    </citation>
    <scope>NUCLEOTIDE SEQUENCE</scope>
    <source>
        <strain evidence="2">ATCC30299</strain>
    </source>
</reference>
<accession>A0AAU9IHN9</accession>
<protein>
    <submittedName>
        <fullName evidence="2">Uncharacterized protein</fullName>
    </submittedName>
</protein>
<evidence type="ECO:0000256" key="1">
    <source>
        <dbReference type="SAM" id="Coils"/>
    </source>
</evidence>
<gene>
    <name evidence="2" type="ORF">BSTOLATCC_MIC1519</name>
</gene>
<keyword evidence="1" id="KW-0175">Coiled coil</keyword>
<comment type="caution">
    <text evidence="2">The sequence shown here is derived from an EMBL/GenBank/DDBJ whole genome shotgun (WGS) entry which is preliminary data.</text>
</comment>
<evidence type="ECO:0000313" key="2">
    <source>
        <dbReference type="EMBL" id="CAG9310679.1"/>
    </source>
</evidence>